<reference evidence="8" key="3">
    <citation type="submission" date="2021-05" db="UniProtKB">
        <authorList>
            <consortium name="EnsemblPlants"/>
        </authorList>
    </citation>
    <scope>IDENTIFICATION</scope>
    <source>
        <strain evidence="8">cv. B73</strain>
    </source>
</reference>
<proteinExistence type="predicted"/>
<reference evidence="8" key="2">
    <citation type="submission" date="2019-07" db="EMBL/GenBank/DDBJ databases">
        <authorList>
            <person name="Seetharam A."/>
            <person name="Woodhouse M."/>
            <person name="Cannon E."/>
        </authorList>
    </citation>
    <scope>NUCLEOTIDE SEQUENCE [LARGE SCALE GENOMIC DNA]</scope>
    <source>
        <strain evidence="8">cv. B73</strain>
    </source>
</reference>
<dbReference type="SUPFAM" id="SSF118290">
    <property type="entry name" value="WRKY DNA-binding domain"/>
    <property type="match status" value="1"/>
</dbReference>
<dbReference type="OrthoDB" id="693960at2759"/>
<evidence type="ECO:0000256" key="3">
    <source>
        <dbReference type="ARBA" id="ARBA00023125"/>
    </source>
</evidence>
<dbReference type="GO" id="GO:0003700">
    <property type="term" value="F:DNA-binding transcription factor activity"/>
    <property type="evidence" value="ECO:0000318"/>
    <property type="project" value="GO_Central"/>
</dbReference>
<evidence type="ECO:0000256" key="1">
    <source>
        <dbReference type="ARBA" id="ARBA00004123"/>
    </source>
</evidence>
<dbReference type="Pfam" id="PF03106">
    <property type="entry name" value="WRKY"/>
    <property type="match status" value="1"/>
</dbReference>
<dbReference type="GeneID" id="107546771"/>
<keyword evidence="3" id="KW-0238">DNA-binding</keyword>
<dbReference type="PROSITE" id="PS50811">
    <property type="entry name" value="WRKY"/>
    <property type="match status" value="1"/>
</dbReference>
<evidence type="ECO:0000256" key="2">
    <source>
        <dbReference type="ARBA" id="ARBA00023015"/>
    </source>
</evidence>
<dbReference type="GO" id="GO:0006355">
    <property type="term" value="P:regulation of DNA-templated transcription"/>
    <property type="evidence" value="ECO:0000318"/>
    <property type="project" value="GO_Central"/>
</dbReference>
<dbReference type="AlphaFoldDB" id="A0A804PX71"/>
<keyword evidence="9" id="KW-1185">Reference proteome</keyword>
<feature type="domain" description="WRKY" evidence="7">
    <location>
        <begin position="138"/>
        <end position="203"/>
    </location>
</feature>
<evidence type="ECO:0000256" key="6">
    <source>
        <dbReference type="SAM" id="Phobius"/>
    </source>
</evidence>
<dbReference type="InterPro" id="IPR044810">
    <property type="entry name" value="WRKY_plant"/>
</dbReference>
<dbReference type="GO" id="GO:0000976">
    <property type="term" value="F:transcription cis-regulatory region binding"/>
    <property type="evidence" value="ECO:0000318"/>
    <property type="project" value="GO_Central"/>
</dbReference>
<reference evidence="9" key="1">
    <citation type="journal article" date="2009" name="Science">
        <title>The B73 maize genome: complexity, diversity, and dynamics.</title>
        <authorList>
            <person name="Schnable P.S."/>
            <person name="Ware D."/>
            <person name="Fulton R.S."/>
            <person name="Stein J.C."/>
            <person name="Wei F."/>
            <person name="Pasternak S."/>
            <person name="Liang C."/>
            <person name="Zhang J."/>
            <person name="Fulton L."/>
            <person name="Graves T.A."/>
            <person name="Minx P."/>
            <person name="Reily A.D."/>
            <person name="Courtney L."/>
            <person name="Kruchowski S.S."/>
            <person name="Tomlinson C."/>
            <person name="Strong C."/>
            <person name="Delehaunty K."/>
            <person name="Fronick C."/>
            <person name="Courtney B."/>
            <person name="Rock S.M."/>
            <person name="Belter E."/>
            <person name="Du F."/>
            <person name="Kim K."/>
            <person name="Abbott R.M."/>
            <person name="Cotton M."/>
            <person name="Levy A."/>
            <person name="Marchetto P."/>
            <person name="Ochoa K."/>
            <person name="Jackson S.M."/>
            <person name="Gillam B."/>
            <person name="Chen W."/>
            <person name="Yan L."/>
            <person name="Higginbotham J."/>
            <person name="Cardenas M."/>
            <person name="Waligorski J."/>
            <person name="Applebaum E."/>
            <person name="Phelps L."/>
            <person name="Falcone J."/>
            <person name="Kanchi K."/>
            <person name="Thane T."/>
            <person name="Scimone A."/>
            <person name="Thane N."/>
            <person name="Henke J."/>
            <person name="Wang T."/>
            <person name="Ruppert J."/>
            <person name="Shah N."/>
            <person name="Rotter K."/>
            <person name="Hodges J."/>
            <person name="Ingenthron E."/>
            <person name="Cordes M."/>
            <person name="Kohlberg S."/>
            <person name="Sgro J."/>
            <person name="Delgado B."/>
            <person name="Mead K."/>
            <person name="Chinwalla A."/>
            <person name="Leonard S."/>
            <person name="Crouse K."/>
            <person name="Collura K."/>
            <person name="Kudrna D."/>
            <person name="Currie J."/>
            <person name="He R."/>
            <person name="Angelova A."/>
            <person name="Rajasekar S."/>
            <person name="Mueller T."/>
            <person name="Lomeli R."/>
            <person name="Scara G."/>
            <person name="Ko A."/>
            <person name="Delaney K."/>
            <person name="Wissotski M."/>
            <person name="Lopez G."/>
            <person name="Campos D."/>
            <person name="Braidotti M."/>
            <person name="Ashley E."/>
            <person name="Golser W."/>
            <person name="Kim H."/>
            <person name="Lee S."/>
            <person name="Lin J."/>
            <person name="Dujmic Z."/>
            <person name="Kim W."/>
            <person name="Talag J."/>
            <person name="Zuccolo A."/>
            <person name="Fan C."/>
            <person name="Sebastian A."/>
            <person name="Kramer M."/>
            <person name="Spiegel L."/>
            <person name="Nascimento L."/>
            <person name="Zutavern T."/>
            <person name="Miller B."/>
            <person name="Ambroise C."/>
            <person name="Muller S."/>
            <person name="Spooner W."/>
            <person name="Narechania A."/>
            <person name="Ren L."/>
            <person name="Wei S."/>
            <person name="Kumari S."/>
            <person name="Faga B."/>
            <person name="Levy M.J."/>
            <person name="McMahan L."/>
            <person name="Van Buren P."/>
            <person name="Vaughn M.W."/>
            <person name="Ying K."/>
            <person name="Yeh C.-T."/>
            <person name="Emrich S.J."/>
            <person name="Jia Y."/>
            <person name="Kalyanaraman A."/>
            <person name="Hsia A.-P."/>
            <person name="Barbazuk W.B."/>
            <person name="Baucom R.S."/>
            <person name="Brutnell T.P."/>
            <person name="Carpita N.C."/>
            <person name="Chaparro C."/>
            <person name="Chia J.-M."/>
            <person name="Deragon J.-M."/>
            <person name="Estill J.C."/>
            <person name="Fu Y."/>
            <person name="Jeddeloh J.A."/>
            <person name="Han Y."/>
            <person name="Lee H."/>
            <person name="Li P."/>
            <person name="Lisch D.R."/>
            <person name="Liu S."/>
            <person name="Liu Z."/>
            <person name="Nagel D.H."/>
            <person name="McCann M.C."/>
            <person name="SanMiguel P."/>
            <person name="Myers A.M."/>
            <person name="Nettleton D."/>
            <person name="Nguyen J."/>
            <person name="Penning B.W."/>
            <person name="Ponnala L."/>
            <person name="Schneider K.L."/>
            <person name="Schwartz D.C."/>
            <person name="Sharma A."/>
            <person name="Soderlund C."/>
            <person name="Springer N.M."/>
            <person name="Sun Q."/>
            <person name="Wang H."/>
            <person name="Waterman M."/>
            <person name="Westerman R."/>
            <person name="Wolfgruber T.K."/>
            <person name="Yang L."/>
            <person name="Yu Y."/>
            <person name="Zhang L."/>
            <person name="Zhou S."/>
            <person name="Zhu Q."/>
            <person name="Bennetzen J.L."/>
            <person name="Dawe R.K."/>
            <person name="Jiang J."/>
            <person name="Jiang N."/>
            <person name="Presting G.G."/>
            <person name="Wessler S.R."/>
            <person name="Aluru S."/>
            <person name="Martienssen R.A."/>
            <person name="Clifton S.W."/>
            <person name="McCombie W.R."/>
            <person name="Wing R.A."/>
            <person name="Wilson R.K."/>
        </authorList>
    </citation>
    <scope>NUCLEOTIDE SEQUENCE [LARGE SCALE GENOMIC DNA]</scope>
    <source>
        <strain evidence="9">cv. B73</strain>
    </source>
</reference>
<dbReference type="PANTHER" id="PTHR31221:SF377">
    <property type="entry name" value="WRKY TRANSCRIPTION FACTOR 51-RELATED"/>
    <property type="match status" value="1"/>
</dbReference>
<dbReference type="RefSeq" id="XP_020394762.1">
    <property type="nucleotide sequence ID" value="XM_020539173.3"/>
</dbReference>
<dbReference type="InterPro" id="IPR036576">
    <property type="entry name" value="WRKY_dom_sf"/>
</dbReference>
<evidence type="ECO:0000259" key="7">
    <source>
        <dbReference type="PROSITE" id="PS50811"/>
    </source>
</evidence>
<name>A0A804PX71_MAIZE</name>
<gene>
    <name evidence="8" type="primary">LOC107546771</name>
</gene>
<protein>
    <recommendedName>
        <fullName evidence="7">WRKY domain-containing protein</fullName>
    </recommendedName>
</protein>
<evidence type="ECO:0000313" key="9">
    <source>
        <dbReference type="Proteomes" id="UP000007305"/>
    </source>
</evidence>
<evidence type="ECO:0000256" key="4">
    <source>
        <dbReference type="ARBA" id="ARBA00023163"/>
    </source>
</evidence>
<comment type="subcellular location">
    <subcellularLocation>
        <location evidence="1">Nucleus</location>
    </subcellularLocation>
</comment>
<keyword evidence="6" id="KW-0812">Transmembrane</keyword>
<dbReference type="GO" id="GO:0005634">
    <property type="term" value="C:nucleus"/>
    <property type="evidence" value="ECO:0000318"/>
    <property type="project" value="GO_Central"/>
</dbReference>
<dbReference type="Gramene" id="Zm00001eb282840_T001">
    <property type="protein sequence ID" value="Zm00001eb282840_P001"/>
    <property type="gene ID" value="Zm00001eb282840"/>
</dbReference>
<keyword evidence="2" id="KW-0805">Transcription regulation</keyword>
<dbReference type="Proteomes" id="UP000007305">
    <property type="component" value="Chromosome 6"/>
</dbReference>
<organism evidence="8 9">
    <name type="scientific">Zea mays</name>
    <name type="common">Maize</name>
    <dbReference type="NCBI Taxonomy" id="4577"/>
    <lineage>
        <taxon>Eukaryota</taxon>
        <taxon>Viridiplantae</taxon>
        <taxon>Streptophyta</taxon>
        <taxon>Embryophyta</taxon>
        <taxon>Tracheophyta</taxon>
        <taxon>Spermatophyta</taxon>
        <taxon>Magnoliopsida</taxon>
        <taxon>Liliopsida</taxon>
        <taxon>Poales</taxon>
        <taxon>Poaceae</taxon>
        <taxon>PACMAD clade</taxon>
        <taxon>Panicoideae</taxon>
        <taxon>Andropogonodae</taxon>
        <taxon>Andropogoneae</taxon>
        <taxon>Tripsacinae</taxon>
        <taxon>Zea</taxon>
    </lineage>
</organism>
<keyword evidence="5" id="KW-0539">Nucleus</keyword>
<dbReference type="FunFam" id="2.20.25.80:FF:000003">
    <property type="entry name" value="WRKY transcription factor 57"/>
    <property type="match status" value="1"/>
</dbReference>
<keyword evidence="6" id="KW-0472">Membrane</keyword>
<sequence>MAASLGLNPEAVFTSYTSSPPFMSDYVAASFLPPAVVDSTDFSAELDDLHHHLDYSSPAPTLAGARSDRSEKQMMYVLPMHSKFYQINCYGVASYYWLLFLLLTVVYCYGDFISSISRWCEGGGGEKRLGRIGFRTRSEVEILDDGFKWRKYGKKAVKSSPNPRNYYRCSSEGCGVKKRVERDRDDPRYVITTYDGVHNHASPAAAAIIQYGGGGGFYSPPHSGSPSAASYSGSFVL</sequence>
<dbReference type="InParanoid" id="A0A804PX71"/>
<evidence type="ECO:0000313" key="8">
    <source>
        <dbReference type="EnsemblPlants" id="Zm00001eb282840_P001"/>
    </source>
</evidence>
<accession>A0A804PX71</accession>
<keyword evidence="4" id="KW-0804">Transcription</keyword>
<dbReference type="EnsemblPlants" id="Zm00001eb282840_T001">
    <property type="protein sequence ID" value="Zm00001eb282840_P001"/>
    <property type="gene ID" value="Zm00001eb282840"/>
</dbReference>
<dbReference type="PANTHER" id="PTHR31221">
    <property type="entry name" value="WRKY TRANSCRIPTION FACTOR PROTEIN 1-RELATED"/>
    <property type="match status" value="1"/>
</dbReference>
<feature type="transmembrane region" description="Helical" evidence="6">
    <location>
        <begin position="84"/>
        <end position="109"/>
    </location>
</feature>
<dbReference type="InterPro" id="IPR003657">
    <property type="entry name" value="WRKY_dom"/>
</dbReference>
<dbReference type="Gene3D" id="2.20.25.80">
    <property type="entry name" value="WRKY domain"/>
    <property type="match status" value="1"/>
</dbReference>
<keyword evidence="6" id="KW-1133">Transmembrane helix</keyword>
<evidence type="ECO:0000256" key="5">
    <source>
        <dbReference type="ARBA" id="ARBA00023242"/>
    </source>
</evidence>
<dbReference type="SMART" id="SM00774">
    <property type="entry name" value="WRKY"/>
    <property type="match status" value="1"/>
</dbReference>